<evidence type="ECO:0000313" key="1">
    <source>
        <dbReference type="EMBL" id="KAI1871144.1"/>
    </source>
</evidence>
<dbReference type="Pfam" id="PF22701">
    <property type="entry name" value="Mala_s_1-like"/>
    <property type="match status" value="1"/>
</dbReference>
<comment type="caution">
    <text evidence="1">The sequence shown here is derived from an EMBL/GenBank/DDBJ whole genome shotgun (WGS) entry which is preliminary data.</text>
</comment>
<accession>A0A9P9WMZ1</accession>
<keyword evidence="2" id="KW-1185">Reference proteome</keyword>
<gene>
    <name evidence="1" type="ORF">JX265_006184</name>
</gene>
<sequence length="372" mass="40772">MQSRIYFLVTLASRICAFKTYPACPPLAGDVTVNVSNIFPESAEFAPSNCRFYIGNGSLIEHDPYTSTTREINLPGVSHNTDYFVCGVDFGYASGTIYVAASSRYNWWPTIGGNLTGPSRLMKYSPLNNEIIWSTNVGAVVSAEERETNTPFAGFQDMAEDEDGNVYFLGSFGNIILKVDPEGKATKFYSPDPVTDKSYGFGGAFMTRENVLVVGDAISQGFVIFDLSSSNPSLATFTKPTGHPKEFDEHVMECDAVTAPRRYEDNVALCSLVVDRKFSNHGMITVYTSVDGWKSSNFAGMIRTEFGQSPDIWSTAQLGTADRVYALSSSLPYDDAGFPNTKSTTLVDITDKVDQLVGKFGPNQDRNAHEEL</sequence>
<dbReference type="Proteomes" id="UP000829685">
    <property type="component" value="Unassembled WGS sequence"/>
</dbReference>
<dbReference type="InterPro" id="IPR015943">
    <property type="entry name" value="WD40/YVTN_repeat-like_dom_sf"/>
</dbReference>
<proteinExistence type="predicted"/>
<dbReference type="EMBL" id="JAFIMR010000013">
    <property type="protein sequence ID" value="KAI1871144.1"/>
    <property type="molecule type" value="Genomic_DNA"/>
</dbReference>
<dbReference type="SUPFAM" id="SSF63829">
    <property type="entry name" value="Calcium-dependent phosphotriesterase"/>
    <property type="match status" value="1"/>
</dbReference>
<dbReference type="AlphaFoldDB" id="A0A9P9WMZ1"/>
<dbReference type="Gene3D" id="2.130.10.10">
    <property type="entry name" value="YVTN repeat-like/Quinoprotein amine dehydrogenase"/>
    <property type="match status" value="1"/>
</dbReference>
<protein>
    <submittedName>
        <fullName evidence="1">Uncharacterized protein</fullName>
    </submittedName>
</protein>
<organism evidence="1 2">
    <name type="scientific">Neoarthrinium moseri</name>
    <dbReference type="NCBI Taxonomy" id="1658444"/>
    <lineage>
        <taxon>Eukaryota</taxon>
        <taxon>Fungi</taxon>
        <taxon>Dikarya</taxon>
        <taxon>Ascomycota</taxon>
        <taxon>Pezizomycotina</taxon>
        <taxon>Sordariomycetes</taxon>
        <taxon>Xylariomycetidae</taxon>
        <taxon>Amphisphaeriales</taxon>
        <taxon>Apiosporaceae</taxon>
        <taxon>Neoarthrinium</taxon>
    </lineage>
</organism>
<reference evidence="1" key="1">
    <citation type="submission" date="2021-03" db="EMBL/GenBank/DDBJ databases">
        <title>Revisited historic fungal species revealed as producer of novel bioactive compounds through whole genome sequencing and comparative genomics.</title>
        <authorList>
            <person name="Vignolle G.A."/>
            <person name="Hochenegger N."/>
            <person name="Mach R.L."/>
            <person name="Mach-Aigner A.R."/>
            <person name="Javad Rahimi M."/>
            <person name="Salim K.A."/>
            <person name="Chan C.M."/>
            <person name="Lim L.B.L."/>
            <person name="Cai F."/>
            <person name="Druzhinina I.S."/>
            <person name="U'Ren J.M."/>
            <person name="Derntl C."/>
        </authorList>
    </citation>
    <scope>NUCLEOTIDE SEQUENCE</scope>
    <source>
        <strain evidence="1">TUCIM 5799</strain>
    </source>
</reference>
<name>A0A9P9WMZ1_9PEZI</name>
<dbReference type="InterPro" id="IPR054550">
    <property type="entry name" value="Mala_s_1-like"/>
</dbReference>
<evidence type="ECO:0000313" key="2">
    <source>
        <dbReference type="Proteomes" id="UP000829685"/>
    </source>
</evidence>